<evidence type="ECO:0000256" key="1">
    <source>
        <dbReference type="PROSITE-ProRule" id="PRU00076"/>
    </source>
</evidence>
<feature type="non-terminal residue" evidence="3">
    <location>
        <position position="1"/>
    </location>
</feature>
<gene>
    <name evidence="3" type="ORF">UJA718_LOCUS43102</name>
</gene>
<dbReference type="AlphaFoldDB" id="A0A821RK62"/>
<feature type="disulfide bond" evidence="1">
    <location>
        <begin position="79"/>
        <end position="88"/>
    </location>
</feature>
<comment type="caution">
    <text evidence="3">The sequence shown here is derived from an EMBL/GenBank/DDBJ whole genome shotgun (WGS) entry which is preliminary data.</text>
</comment>
<dbReference type="PROSITE" id="PS01186">
    <property type="entry name" value="EGF_2"/>
    <property type="match status" value="1"/>
</dbReference>
<dbReference type="EMBL" id="CAJOBP010058363">
    <property type="protein sequence ID" value="CAF4842190.1"/>
    <property type="molecule type" value="Genomic_DNA"/>
</dbReference>
<dbReference type="PROSITE" id="PS50026">
    <property type="entry name" value="EGF_3"/>
    <property type="match status" value="2"/>
</dbReference>
<feature type="domain" description="EGF-like" evidence="2">
    <location>
        <begin position="12"/>
        <end position="50"/>
    </location>
</feature>
<feature type="non-terminal residue" evidence="3">
    <location>
        <position position="88"/>
    </location>
</feature>
<dbReference type="Proteomes" id="UP000663873">
    <property type="component" value="Unassembled WGS sequence"/>
</dbReference>
<keyword evidence="1" id="KW-0245">EGF-like domain</keyword>
<proteinExistence type="predicted"/>
<dbReference type="Pfam" id="PF00008">
    <property type="entry name" value="EGF"/>
    <property type="match status" value="1"/>
</dbReference>
<reference evidence="3" key="1">
    <citation type="submission" date="2021-02" db="EMBL/GenBank/DDBJ databases">
        <authorList>
            <person name="Nowell W R."/>
        </authorList>
    </citation>
    <scope>NUCLEOTIDE SEQUENCE</scope>
</reference>
<keyword evidence="4" id="KW-1185">Reference proteome</keyword>
<dbReference type="Gene3D" id="2.10.25.10">
    <property type="entry name" value="Laminin"/>
    <property type="match status" value="2"/>
</dbReference>
<feature type="disulfide bond" evidence="1">
    <location>
        <begin position="21"/>
        <end position="38"/>
    </location>
</feature>
<name>A0A821RK62_9BILA</name>
<evidence type="ECO:0000313" key="3">
    <source>
        <dbReference type="EMBL" id="CAF4842190.1"/>
    </source>
</evidence>
<feature type="domain" description="EGF-like" evidence="2">
    <location>
        <begin position="53"/>
        <end position="88"/>
    </location>
</feature>
<evidence type="ECO:0000259" key="2">
    <source>
        <dbReference type="PROSITE" id="PS50026"/>
    </source>
</evidence>
<keyword evidence="1" id="KW-1015">Disulfide bond</keyword>
<organism evidence="3 4">
    <name type="scientific">Rotaria socialis</name>
    <dbReference type="NCBI Taxonomy" id="392032"/>
    <lineage>
        <taxon>Eukaryota</taxon>
        <taxon>Metazoa</taxon>
        <taxon>Spiralia</taxon>
        <taxon>Gnathifera</taxon>
        <taxon>Rotifera</taxon>
        <taxon>Eurotatoria</taxon>
        <taxon>Bdelloidea</taxon>
        <taxon>Philodinida</taxon>
        <taxon>Philodinidae</taxon>
        <taxon>Rotaria</taxon>
    </lineage>
</organism>
<dbReference type="InterPro" id="IPR000742">
    <property type="entry name" value="EGF"/>
</dbReference>
<protein>
    <recommendedName>
        <fullName evidence="2">EGF-like domain-containing protein</fullName>
    </recommendedName>
</protein>
<dbReference type="PROSITE" id="PS00022">
    <property type="entry name" value="EGF_1"/>
    <property type="match status" value="1"/>
</dbReference>
<sequence>CPNYLTGDRCQYTNTCQKRPCLNQGNCIPLGPQNNFMCLCSPGFGHYDCSIYLGLSCNTSLCVNDGICDHNGTNIQCICPINFAGPRC</sequence>
<feature type="disulfide bond" evidence="1">
    <location>
        <begin position="40"/>
        <end position="49"/>
    </location>
</feature>
<dbReference type="SUPFAM" id="SSF57196">
    <property type="entry name" value="EGF/Laminin"/>
    <property type="match status" value="2"/>
</dbReference>
<accession>A0A821RK62</accession>
<comment type="caution">
    <text evidence="1">Lacks conserved residue(s) required for the propagation of feature annotation.</text>
</comment>
<evidence type="ECO:0000313" key="4">
    <source>
        <dbReference type="Proteomes" id="UP000663873"/>
    </source>
</evidence>